<proteinExistence type="predicted"/>
<reference evidence="1" key="1">
    <citation type="submission" date="2019-08" db="EMBL/GenBank/DDBJ databases">
        <authorList>
            <person name="Kucharzyk K."/>
            <person name="Murdoch R.W."/>
            <person name="Higgins S."/>
            <person name="Loffler F."/>
        </authorList>
    </citation>
    <scope>NUCLEOTIDE SEQUENCE</scope>
</reference>
<protein>
    <submittedName>
        <fullName evidence="1">Uncharacterized protein</fullName>
    </submittedName>
</protein>
<gene>
    <name evidence="1" type="ORF">SDC9_198917</name>
</gene>
<dbReference type="EMBL" id="VSSQ01116222">
    <property type="protein sequence ID" value="MPN51274.1"/>
    <property type="molecule type" value="Genomic_DNA"/>
</dbReference>
<organism evidence="1">
    <name type="scientific">bioreactor metagenome</name>
    <dbReference type="NCBI Taxonomy" id="1076179"/>
    <lineage>
        <taxon>unclassified sequences</taxon>
        <taxon>metagenomes</taxon>
        <taxon>ecological metagenomes</taxon>
    </lineage>
</organism>
<accession>A0A645ISA5</accession>
<comment type="caution">
    <text evidence="1">The sequence shown here is derived from an EMBL/GenBank/DDBJ whole genome shotgun (WGS) entry which is preliminary data.</text>
</comment>
<dbReference type="AlphaFoldDB" id="A0A645ISA5"/>
<evidence type="ECO:0000313" key="1">
    <source>
        <dbReference type="EMBL" id="MPN51274.1"/>
    </source>
</evidence>
<sequence>MAHAVHQRKRAIGNQPDSQAVVDHAAHGVQAGDLHSLAQRLGGLAGGLTHG</sequence>
<name>A0A645ISA5_9ZZZZ</name>